<dbReference type="AlphaFoldDB" id="A0A9Q9ILI3"/>
<dbReference type="Proteomes" id="UP001058003">
    <property type="component" value="Chromosome"/>
</dbReference>
<evidence type="ECO:0000313" key="2">
    <source>
        <dbReference type="Proteomes" id="UP001058003"/>
    </source>
</evidence>
<accession>A0A9Q9ILI3</accession>
<evidence type="ECO:0000313" key="1">
    <source>
        <dbReference type="EMBL" id="UWZ58367.1"/>
    </source>
</evidence>
<gene>
    <name evidence="1" type="ORF">Daura_20610</name>
</gene>
<organism evidence="1 2">
    <name type="scientific">Dactylosporangium aurantiacum</name>
    <dbReference type="NCBI Taxonomy" id="35754"/>
    <lineage>
        <taxon>Bacteria</taxon>
        <taxon>Bacillati</taxon>
        <taxon>Actinomycetota</taxon>
        <taxon>Actinomycetes</taxon>
        <taxon>Micromonosporales</taxon>
        <taxon>Micromonosporaceae</taxon>
        <taxon>Dactylosporangium</taxon>
    </lineage>
</organism>
<protein>
    <submittedName>
        <fullName evidence="1">Uncharacterized protein</fullName>
    </submittedName>
</protein>
<dbReference type="EMBL" id="CP073767">
    <property type="protein sequence ID" value="UWZ58367.1"/>
    <property type="molecule type" value="Genomic_DNA"/>
</dbReference>
<keyword evidence="2" id="KW-1185">Reference proteome</keyword>
<proteinExistence type="predicted"/>
<sequence length="119" mass="13235">MIPPTWIEYRRDEDGELLGYLRPVDDASGQYVPVTVFGYAIGAPGDEYDAQQVLEAIGLSYLADRWSLTLDGRSEPISVQIVEASPQQVLVKNVDFGYEGDIGTIFRLDVPIGDSLRRQ</sequence>
<name>A0A9Q9ILI3_9ACTN</name>
<dbReference type="OrthoDB" id="68692at2"/>
<dbReference type="RefSeq" id="WP_052388440.1">
    <property type="nucleotide sequence ID" value="NZ_CP073767.1"/>
</dbReference>
<dbReference type="KEGG" id="daur:Daura_20610"/>
<reference evidence="1" key="1">
    <citation type="submission" date="2021-04" db="EMBL/GenBank/DDBJ databases">
        <title>Dactylosporangium aurantiacum NRRL B-8018 full assembly.</title>
        <authorList>
            <person name="Hartkoorn R.C."/>
            <person name="Beaudoing E."/>
            <person name="Hot D."/>
        </authorList>
    </citation>
    <scope>NUCLEOTIDE SEQUENCE</scope>
    <source>
        <strain evidence="1">NRRL B-8018</strain>
    </source>
</reference>